<organism evidence="1 2">
    <name type="scientific">Nocardioides ginsengisoli</name>
    <dbReference type="NCBI Taxonomy" id="363868"/>
    <lineage>
        <taxon>Bacteria</taxon>
        <taxon>Bacillati</taxon>
        <taxon>Actinomycetota</taxon>
        <taxon>Actinomycetes</taxon>
        <taxon>Propionibacteriales</taxon>
        <taxon>Nocardioidaceae</taxon>
        <taxon>Nocardioides</taxon>
    </lineage>
</organism>
<accession>A0ABW3W0R5</accession>
<evidence type="ECO:0000313" key="2">
    <source>
        <dbReference type="Proteomes" id="UP001597229"/>
    </source>
</evidence>
<dbReference type="RefSeq" id="WP_367919178.1">
    <property type="nucleotide sequence ID" value="NZ_BAABAC010000020.1"/>
</dbReference>
<name>A0ABW3W0R5_9ACTN</name>
<dbReference type="Proteomes" id="UP001597229">
    <property type="component" value="Unassembled WGS sequence"/>
</dbReference>
<reference evidence="2" key="1">
    <citation type="journal article" date="2019" name="Int. J. Syst. Evol. Microbiol.">
        <title>The Global Catalogue of Microorganisms (GCM) 10K type strain sequencing project: providing services to taxonomists for standard genome sequencing and annotation.</title>
        <authorList>
            <consortium name="The Broad Institute Genomics Platform"/>
            <consortium name="The Broad Institute Genome Sequencing Center for Infectious Disease"/>
            <person name="Wu L."/>
            <person name="Ma J."/>
        </authorList>
    </citation>
    <scope>NUCLEOTIDE SEQUENCE [LARGE SCALE GENOMIC DNA]</scope>
    <source>
        <strain evidence="2">CCUG 52478</strain>
    </source>
</reference>
<evidence type="ECO:0000313" key="1">
    <source>
        <dbReference type="EMBL" id="MFD1248769.1"/>
    </source>
</evidence>
<comment type="caution">
    <text evidence="1">The sequence shown here is derived from an EMBL/GenBank/DDBJ whole genome shotgun (WGS) entry which is preliminary data.</text>
</comment>
<dbReference type="EMBL" id="JBHTLX010000017">
    <property type="protein sequence ID" value="MFD1248769.1"/>
    <property type="molecule type" value="Genomic_DNA"/>
</dbReference>
<gene>
    <name evidence="1" type="ORF">ACFQ3F_13295</name>
</gene>
<sequence length="129" mass="13843">MSRPDASGWDQQAQQALKDAASDVGTVRIALRTAARDRAWSSYTIVLVAKAEETTGKTEQDLSSVQVPPARRIAARETLDLLSQAVASVQEARAHAADGRYDDPGLVDELTRLAKALQAEATKREAAAQ</sequence>
<protein>
    <submittedName>
        <fullName evidence="1">Uncharacterized protein</fullName>
    </submittedName>
</protein>
<keyword evidence="2" id="KW-1185">Reference proteome</keyword>
<proteinExistence type="predicted"/>